<dbReference type="RefSeq" id="WP_133476808.1">
    <property type="nucleotide sequence ID" value="NZ_JBBOJD010000149.1"/>
</dbReference>
<evidence type="ECO:0000313" key="2">
    <source>
        <dbReference type="Proteomes" id="UP000295195"/>
    </source>
</evidence>
<accession>A0A4R6CPZ9</accession>
<dbReference type="EMBL" id="NKLP01000278">
    <property type="protein sequence ID" value="TDN28602.1"/>
    <property type="molecule type" value="Genomic_DNA"/>
</dbReference>
<sequence>MNLEELSDFIKTDECGFTEKLENVQEYYLVKMKMKEYMYGHQNIFYILFTNTKLDGDAEELTYNNINMDQYWFNAQVVGMKDEAGNFKPLSENFFVKKDLLKYKNDQIYVREYALRTNCIAHVEIVTYENKLL</sequence>
<gene>
    <name evidence="1" type="ORF">CEE75_12720</name>
</gene>
<name>A0A4R6CPZ9_9LACO</name>
<comment type="caution">
    <text evidence="1">The sequence shown here is derived from an EMBL/GenBank/DDBJ whole genome shotgun (WGS) entry which is preliminary data.</text>
</comment>
<reference evidence="1 2" key="1">
    <citation type="submission" date="2017-06" db="EMBL/GenBank/DDBJ databases">
        <authorList>
            <person name="Swanenburg J."/>
            <person name="Kort R."/>
        </authorList>
    </citation>
    <scope>NUCLEOTIDE SEQUENCE [LARGE SCALE GENOMIC DNA]</scope>
    <source>
        <strain evidence="1 2">RL05</strain>
    </source>
</reference>
<protein>
    <submittedName>
        <fullName evidence="1">Uncharacterized protein</fullName>
    </submittedName>
</protein>
<evidence type="ECO:0000313" key="1">
    <source>
        <dbReference type="EMBL" id="TDN28602.1"/>
    </source>
</evidence>
<dbReference type="AlphaFoldDB" id="A0A4R6CPZ9"/>
<organism evidence="1 2">
    <name type="scientific">Lactobacillus crispatus</name>
    <dbReference type="NCBI Taxonomy" id="47770"/>
    <lineage>
        <taxon>Bacteria</taxon>
        <taxon>Bacillati</taxon>
        <taxon>Bacillota</taxon>
        <taxon>Bacilli</taxon>
        <taxon>Lactobacillales</taxon>
        <taxon>Lactobacillaceae</taxon>
        <taxon>Lactobacillus</taxon>
    </lineage>
</organism>
<dbReference type="Proteomes" id="UP000295195">
    <property type="component" value="Unassembled WGS sequence"/>
</dbReference>
<proteinExistence type="predicted"/>